<evidence type="ECO:0000313" key="1">
    <source>
        <dbReference type="EMBL" id="MPC73133.1"/>
    </source>
</evidence>
<name>A0A5B7HSN3_PORTR</name>
<gene>
    <name evidence="1" type="ORF">E2C01_067451</name>
</gene>
<dbReference type="EMBL" id="VSRR010036122">
    <property type="protein sequence ID" value="MPC73133.1"/>
    <property type="molecule type" value="Genomic_DNA"/>
</dbReference>
<proteinExistence type="predicted"/>
<keyword evidence="2" id="KW-1185">Reference proteome</keyword>
<dbReference type="Proteomes" id="UP000324222">
    <property type="component" value="Unassembled WGS sequence"/>
</dbReference>
<reference evidence="1 2" key="1">
    <citation type="submission" date="2019-05" db="EMBL/GenBank/DDBJ databases">
        <title>Another draft genome of Portunus trituberculatus and its Hox gene families provides insights of decapod evolution.</title>
        <authorList>
            <person name="Jeong J.-H."/>
            <person name="Song I."/>
            <person name="Kim S."/>
            <person name="Choi T."/>
            <person name="Kim D."/>
            <person name="Ryu S."/>
            <person name="Kim W."/>
        </authorList>
    </citation>
    <scope>NUCLEOTIDE SEQUENCE [LARGE SCALE GENOMIC DNA]</scope>
    <source>
        <tissue evidence="1">Muscle</tissue>
    </source>
</reference>
<protein>
    <submittedName>
        <fullName evidence="1">Uncharacterized protein</fullName>
    </submittedName>
</protein>
<dbReference type="AlphaFoldDB" id="A0A5B7HSN3"/>
<comment type="caution">
    <text evidence="1">The sequence shown here is derived from an EMBL/GenBank/DDBJ whole genome shotgun (WGS) entry which is preliminary data.</text>
</comment>
<evidence type="ECO:0000313" key="2">
    <source>
        <dbReference type="Proteomes" id="UP000324222"/>
    </source>
</evidence>
<organism evidence="1 2">
    <name type="scientific">Portunus trituberculatus</name>
    <name type="common">Swimming crab</name>
    <name type="synonym">Neptunus trituberculatus</name>
    <dbReference type="NCBI Taxonomy" id="210409"/>
    <lineage>
        <taxon>Eukaryota</taxon>
        <taxon>Metazoa</taxon>
        <taxon>Ecdysozoa</taxon>
        <taxon>Arthropoda</taxon>
        <taxon>Crustacea</taxon>
        <taxon>Multicrustacea</taxon>
        <taxon>Malacostraca</taxon>
        <taxon>Eumalacostraca</taxon>
        <taxon>Eucarida</taxon>
        <taxon>Decapoda</taxon>
        <taxon>Pleocyemata</taxon>
        <taxon>Brachyura</taxon>
        <taxon>Eubrachyura</taxon>
        <taxon>Portunoidea</taxon>
        <taxon>Portunidae</taxon>
        <taxon>Portuninae</taxon>
        <taxon>Portunus</taxon>
    </lineage>
</organism>
<sequence length="96" mass="10280">MRKTTPPQRPSNRAKGTLRLSCELMGGSEGRAYRWQSGGRGGRTQGCVGGVVRVRRIACHPANAPKSASQPLLPYPLLSAGATQMKRATNAWISCT</sequence>
<accession>A0A5B7HSN3</accession>